<feature type="domain" description="OmpR/PhoB-type" evidence="5">
    <location>
        <begin position="125"/>
        <end position="223"/>
    </location>
</feature>
<feature type="DNA-binding region" description="OmpR/PhoB-type" evidence="3">
    <location>
        <begin position="125"/>
        <end position="223"/>
    </location>
</feature>
<keyword evidence="2" id="KW-0597">Phosphoprotein</keyword>
<dbReference type="Gene3D" id="1.10.10.10">
    <property type="entry name" value="Winged helix-like DNA-binding domain superfamily/Winged helix DNA-binding domain"/>
    <property type="match status" value="1"/>
</dbReference>
<protein>
    <submittedName>
        <fullName evidence="6">DNA-binding response regulator</fullName>
    </submittedName>
</protein>
<dbReference type="InterPro" id="IPR039420">
    <property type="entry name" value="WalR-like"/>
</dbReference>
<feature type="domain" description="Response regulatory" evidence="4">
    <location>
        <begin position="2"/>
        <end position="116"/>
    </location>
</feature>
<keyword evidence="1 3" id="KW-0238">DNA-binding</keyword>
<dbReference type="SMART" id="SM00448">
    <property type="entry name" value="REC"/>
    <property type="match status" value="1"/>
</dbReference>
<dbReference type="Gene3D" id="6.10.250.690">
    <property type="match status" value="1"/>
</dbReference>
<reference evidence="6 7" key="1">
    <citation type="submission" date="2021-02" db="EMBL/GenBank/DDBJ databases">
        <title>Complete genome of Desulfoluna sp. strain ASN36.</title>
        <authorList>
            <person name="Takahashi A."/>
            <person name="Kojima H."/>
            <person name="Fukui M."/>
        </authorList>
    </citation>
    <scope>NUCLEOTIDE SEQUENCE [LARGE SCALE GENOMIC DNA]</scope>
    <source>
        <strain evidence="6 7">ASN36</strain>
    </source>
</reference>
<keyword evidence="7" id="KW-1185">Reference proteome</keyword>
<dbReference type="Gene3D" id="3.40.50.2300">
    <property type="match status" value="1"/>
</dbReference>
<dbReference type="GO" id="GO:0003677">
    <property type="term" value="F:DNA binding"/>
    <property type="evidence" value="ECO:0007669"/>
    <property type="project" value="UniProtKB-KW"/>
</dbReference>
<sequence>MRILIVEDDEEIAGFIAKGLRQEGFAVDTAFRGDDGLALALEGQYDAAVIDIMLPELGGLEVIETMREKRVNTPVLILSAKRSVDDRVRGIQRGGDDYMVKPFAFSELLVRVQALIRRSGGVAEASTLTVGDVFMDLLKRVVTRGDTVLDLQPREFSLLEYLMRNAERPVSKTMILEHVWDLHFDPQTNVVDVLVCRLRNKVDKEFETKMIHTIRGVGYVLKTPS</sequence>
<dbReference type="Pfam" id="PF00072">
    <property type="entry name" value="Response_reg"/>
    <property type="match status" value="1"/>
</dbReference>
<dbReference type="Pfam" id="PF00486">
    <property type="entry name" value="Trans_reg_C"/>
    <property type="match status" value="1"/>
</dbReference>
<feature type="modified residue" description="4-aspartylphosphate" evidence="2">
    <location>
        <position position="51"/>
    </location>
</feature>
<dbReference type="PROSITE" id="PS51755">
    <property type="entry name" value="OMPR_PHOB"/>
    <property type="match status" value="1"/>
</dbReference>
<dbReference type="InterPro" id="IPR016032">
    <property type="entry name" value="Sig_transdc_resp-reg_C-effctor"/>
</dbReference>
<evidence type="ECO:0000313" key="7">
    <source>
        <dbReference type="Proteomes" id="UP001320148"/>
    </source>
</evidence>
<accession>A0ABM7PC70</accession>
<proteinExistence type="predicted"/>
<evidence type="ECO:0000256" key="2">
    <source>
        <dbReference type="PROSITE-ProRule" id="PRU00169"/>
    </source>
</evidence>
<dbReference type="SUPFAM" id="SSF46894">
    <property type="entry name" value="C-terminal effector domain of the bipartite response regulators"/>
    <property type="match status" value="1"/>
</dbReference>
<organism evidence="6 7">
    <name type="scientific">Desulfoluna limicola</name>
    <dbReference type="NCBI Taxonomy" id="2810562"/>
    <lineage>
        <taxon>Bacteria</taxon>
        <taxon>Pseudomonadati</taxon>
        <taxon>Thermodesulfobacteriota</taxon>
        <taxon>Desulfobacteria</taxon>
        <taxon>Desulfobacterales</taxon>
        <taxon>Desulfolunaceae</taxon>
        <taxon>Desulfoluna</taxon>
    </lineage>
</organism>
<dbReference type="CDD" id="cd00383">
    <property type="entry name" value="trans_reg_C"/>
    <property type="match status" value="1"/>
</dbReference>
<evidence type="ECO:0000259" key="5">
    <source>
        <dbReference type="PROSITE" id="PS51755"/>
    </source>
</evidence>
<dbReference type="EMBL" id="AP024488">
    <property type="protein sequence ID" value="BCS94701.1"/>
    <property type="molecule type" value="Genomic_DNA"/>
</dbReference>
<dbReference type="RefSeq" id="WP_236891000.1">
    <property type="nucleotide sequence ID" value="NZ_AP024488.1"/>
</dbReference>
<dbReference type="InterPro" id="IPR036388">
    <property type="entry name" value="WH-like_DNA-bd_sf"/>
</dbReference>
<evidence type="ECO:0000256" key="3">
    <source>
        <dbReference type="PROSITE-ProRule" id="PRU01091"/>
    </source>
</evidence>
<gene>
    <name evidence="6" type="ORF">DSLASN_03330</name>
</gene>
<name>A0ABM7PC70_9BACT</name>
<evidence type="ECO:0000256" key="1">
    <source>
        <dbReference type="ARBA" id="ARBA00023125"/>
    </source>
</evidence>
<dbReference type="PANTHER" id="PTHR48111">
    <property type="entry name" value="REGULATOR OF RPOS"/>
    <property type="match status" value="1"/>
</dbReference>
<dbReference type="InterPro" id="IPR011006">
    <property type="entry name" value="CheY-like_superfamily"/>
</dbReference>
<evidence type="ECO:0000313" key="6">
    <source>
        <dbReference type="EMBL" id="BCS94701.1"/>
    </source>
</evidence>
<dbReference type="SUPFAM" id="SSF52172">
    <property type="entry name" value="CheY-like"/>
    <property type="match status" value="1"/>
</dbReference>
<dbReference type="Proteomes" id="UP001320148">
    <property type="component" value="Chromosome"/>
</dbReference>
<dbReference type="InterPro" id="IPR001789">
    <property type="entry name" value="Sig_transdc_resp-reg_receiver"/>
</dbReference>
<dbReference type="InterPro" id="IPR001867">
    <property type="entry name" value="OmpR/PhoB-type_DNA-bd"/>
</dbReference>
<dbReference type="PANTHER" id="PTHR48111:SF76">
    <property type="entry name" value="TWO-COMPONENT RESPONSE REGULATOR"/>
    <property type="match status" value="1"/>
</dbReference>
<evidence type="ECO:0000259" key="4">
    <source>
        <dbReference type="PROSITE" id="PS50110"/>
    </source>
</evidence>
<dbReference type="SMART" id="SM00862">
    <property type="entry name" value="Trans_reg_C"/>
    <property type="match status" value="1"/>
</dbReference>
<dbReference type="PROSITE" id="PS50110">
    <property type="entry name" value="RESPONSE_REGULATORY"/>
    <property type="match status" value="1"/>
</dbReference>